<dbReference type="Proteomes" id="UP000027361">
    <property type="component" value="Unassembled WGS sequence"/>
</dbReference>
<evidence type="ECO:0000313" key="2">
    <source>
        <dbReference type="Proteomes" id="UP000027361"/>
    </source>
</evidence>
<dbReference type="AlphaFoldDB" id="A0A066VD34"/>
<sequence>MPLLSNLSEPARLNPDVPTACGPQSLEVSEELLSFADRLSNEYRGPVLQLNLLCVKERNDAMKSHLNYGQASPTGLANAAVTPSWSATFSRHRRLRNLAGPKIYLTSCGGTRSACMHYLRSSILQTWPRIQNIGSTIAPTECRACVSWR</sequence>
<keyword evidence="2" id="KW-1185">Reference proteome</keyword>
<reference evidence="1 2" key="1">
    <citation type="submission" date="2014-05" db="EMBL/GenBank/DDBJ databases">
        <title>Draft genome sequence of a rare smut relative, Tilletiaria anomala UBC 951.</title>
        <authorList>
            <consortium name="DOE Joint Genome Institute"/>
            <person name="Toome M."/>
            <person name="Kuo A."/>
            <person name="Henrissat B."/>
            <person name="Lipzen A."/>
            <person name="Tritt A."/>
            <person name="Yoshinaga Y."/>
            <person name="Zane M."/>
            <person name="Barry K."/>
            <person name="Grigoriev I.V."/>
            <person name="Spatafora J.W."/>
            <person name="Aimea M.C."/>
        </authorList>
    </citation>
    <scope>NUCLEOTIDE SEQUENCE [LARGE SCALE GENOMIC DNA]</scope>
    <source>
        <strain evidence="1 2">UBC 951</strain>
    </source>
</reference>
<protein>
    <submittedName>
        <fullName evidence="1">Uncharacterized protein</fullName>
    </submittedName>
</protein>
<comment type="caution">
    <text evidence="1">The sequence shown here is derived from an EMBL/GenBank/DDBJ whole genome shotgun (WGS) entry which is preliminary data.</text>
</comment>
<name>A0A066VD34_TILAU</name>
<evidence type="ECO:0000313" key="1">
    <source>
        <dbReference type="EMBL" id="KDN38213.1"/>
    </source>
</evidence>
<dbReference type="RefSeq" id="XP_013240647.1">
    <property type="nucleotide sequence ID" value="XM_013385193.1"/>
</dbReference>
<organism evidence="1 2">
    <name type="scientific">Tilletiaria anomala (strain ATCC 24038 / CBS 436.72 / UBC 951)</name>
    <dbReference type="NCBI Taxonomy" id="1037660"/>
    <lineage>
        <taxon>Eukaryota</taxon>
        <taxon>Fungi</taxon>
        <taxon>Dikarya</taxon>
        <taxon>Basidiomycota</taxon>
        <taxon>Ustilaginomycotina</taxon>
        <taxon>Exobasidiomycetes</taxon>
        <taxon>Georgefischeriales</taxon>
        <taxon>Tilletiariaceae</taxon>
        <taxon>Tilletiaria</taxon>
    </lineage>
</organism>
<gene>
    <name evidence="1" type="ORF">K437DRAFT_259500</name>
</gene>
<proteinExistence type="predicted"/>
<dbReference type="EMBL" id="JMSN01000122">
    <property type="protein sequence ID" value="KDN38213.1"/>
    <property type="molecule type" value="Genomic_DNA"/>
</dbReference>
<dbReference type="HOGENOM" id="CLU_1750967_0_0_1"/>
<dbReference type="InParanoid" id="A0A066VD34"/>
<dbReference type="GeneID" id="25265292"/>
<accession>A0A066VD34</accession>